<evidence type="ECO:0000256" key="2">
    <source>
        <dbReference type="SAM" id="Phobius"/>
    </source>
</evidence>
<dbReference type="PANTHER" id="PTHR36205">
    <property type="entry name" value="CHROMOSOME 19, WHOLE GENOME SHOTGUN SEQUENCE"/>
    <property type="match status" value="1"/>
</dbReference>
<dbReference type="STRING" id="60169.A0A1V6NT26"/>
<dbReference type="Pfam" id="PF11885">
    <property type="entry name" value="DUF3405"/>
    <property type="match status" value="1"/>
</dbReference>
<dbReference type="PANTHER" id="PTHR36205:SF4">
    <property type="match status" value="1"/>
</dbReference>
<reference evidence="4" key="1">
    <citation type="journal article" date="2017" name="Nat. Microbiol.">
        <title>Global analysis of biosynthetic gene clusters reveals vast potential of secondary metabolite production in Penicillium species.</title>
        <authorList>
            <person name="Nielsen J.C."/>
            <person name="Grijseels S."/>
            <person name="Prigent S."/>
            <person name="Ji B."/>
            <person name="Dainat J."/>
            <person name="Nielsen K.F."/>
            <person name="Frisvad J.C."/>
            <person name="Workman M."/>
            <person name="Nielsen J."/>
        </authorList>
    </citation>
    <scope>NUCLEOTIDE SEQUENCE [LARGE SCALE GENOMIC DNA]</scope>
    <source>
        <strain evidence="4">IBT 4502</strain>
    </source>
</reference>
<sequence length="662" mass="76198">MHAIDYLVLRCRHVLRTSLKRTLVTVAFVLAFTIFMLIPRSREQAIVVHASSRKNAFFLGSGAGDDGNGLGQLVLETSHESTSIPYDPYPEYNSVKWKNRWRGTYQQCIGANGSVLDRRNAETAMKGFRWNQSDFPAPIFGSYEAWNLNRSICVDRNSRYAAYGYTETGNGGQWQHVNWATLQKDCLQRNADRYQPSDIRRKTSTLHREQDKGTDEHHRRENTGTDRNNTSASFKKRTAVVLRTWLDMEYTEDALYYIRSIIMELSLLSGAEYEVILLVDAKNTELPHPTDKVGLDNLKNSLPQELQDLAVFFNAEILKDWYAKIDVHEAILQYFQPMQIFSRLNPQYDFFWQFEMDSRYTGHFYNFLQQATEFAKQQPRKNLWERNSYFYIPAVHGSWDNFTDQVDQSMTGVKSIWGPHPAKGIEVGDEAPEPLRADLDDDSWSWGVGEEADVITWLPQFDPRHTEWPFADRVFNFRQKGRTPRRASVVAMSRVSARLLRLMHKDKTEKGLGLASEMSPTSWALYYGLKAVQVPQPIYHAHETNPIELNLRANAGKPGKISAGRNSIWNWNQHNDIVMKMSYMFGSEFPERIYRAWLGYDGEEKVSCYAGALTDPLISADLQKEWASSSALPTSDVLTPSQEYKKIAGSHQFPAKPQSWKR</sequence>
<evidence type="ECO:0000256" key="1">
    <source>
        <dbReference type="SAM" id="MobiDB-lite"/>
    </source>
</evidence>
<feature type="region of interest" description="Disordered" evidence="1">
    <location>
        <begin position="193"/>
        <end position="231"/>
    </location>
</feature>
<feature type="compositionally biased region" description="Basic and acidic residues" evidence="1">
    <location>
        <begin position="198"/>
        <end position="224"/>
    </location>
</feature>
<keyword evidence="2" id="KW-0812">Transmembrane</keyword>
<name>A0A1V6NT26_PENPO</name>
<accession>A0A1V6NT26</accession>
<keyword evidence="4" id="KW-1185">Reference proteome</keyword>
<dbReference type="Proteomes" id="UP000191408">
    <property type="component" value="Unassembled WGS sequence"/>
</dbReference>
<evidence type="ECO:0000313" key="4">
    <source>
        <dbReference type="Proteomes" id="UP000191408"/>
    </source>
</evidence>
<feature type="transmembrane region" description="Helical" evidence="2">
    <location>
        <begin position="21"/>
        <end position="38"/>
    </location>
</feature>
<dbReference type="EMBL" id="MDYM01000003">
    <property type="protein sequence ID" value="OQD67739.1"/>
    <property type="molecule type" value="Genomic_DNA"/>
</dbReference>
<comment type="caution">
    <text evidence="3">The sequence shown here is derived from an EMBL/GenBank/DDBJ whole genome shotgun (WGS) entry which is preliminary data.</text>
</comment>
<evidence type="ECO:0000313" key="3">
    <source>
        <dbReference type="EMBL" id="OQD67739.1"/>
    </source>
</evidence>
<gene>
    <name evidence="3" type="ORF">PENPOL_c003G04892</name>
</gene>
<protein>
    <submittedName>
        <fullName evidence="3">Uncharacterized protein</fullName>
    </submittedName>
</protein>
<proteinExistence type="predicted"/>
<dbReference type="OrthoDB" id="3353407at2759"/>
<organism evidence="3 4">
    <name type="scientific">Penicillium polonicum</name>
    <dbReference type="NCBI Taxonomy" id="60169"/>
    <lineage>
        <taxon>Eukaryota</taxon>
        <taxon>Fungi</taxon>
        <taxon>Dikarya</taxon>
        <taxon>Ascomycota</taxon>
        <taxon>Pezizomycotina</taxon>
        <taxon>Eurotiomycetes</taxon>
        <taxon>Eurotiomycetidae</taxon>
        <taxon>Eurotiales</taxon>
        <taxon>Aspergillaceae</taxon>
        <taxon>Penicillium</taxon>
    </lineage>
</organism>
<dbReference type="AlphaFoldDB" id="A0A1V6NT26"/>
<keyword evidence="2" id="KW-1133">Transmembrane helix</keyword>
<dbReference type="InterPro" id="IPR021822">
    <property type="entry name" value="DUF3405"/>
</dbReference>
<keyword evidence="2" id="KW-0472">Membrane</keyword>